<dbReference type="InterPro" id="IPR056884">
    <property type="entry name" value="NPHP3-like_N"/>
</dbReference>
<dbReference type="OrthoDB" id="538223at2759"/>
<evidence type="ECO:0000313" key="5">
    <source>
        <dbReference type="Proteomes" id="UP000554235"/>
    </source>
</evidence>
<protein>
    <submittedName>
        <fullName evidence="4">NWD1</fullName>
    </submittedName>
</protein>
<dbReference type="Gene3D" id="3.40.50.300">
    <property type="entry name" value="P-loop containing nucleotide triphosphate hydrolases"/>
    <property type="match status" value="1"/>
</dbReference>
<comment type="caution">
    <text evidence="4">The sequence shown here is derived from an EMBL/GenBank/DDBJ whole genome shotgun (WGS) entry which is preliminary data.</text>
</comment>
<dbReference type="SMART" id="SM00320">
    <property type="entry name" value="WD40"/>
    <property type="match status" value="3"/>
</dbReference>
<dbReference type="PANTHER" id="PTHR10039:SF14">
    <property type="entry name" value="NACHT DOMAIN-CONTAINING PROTEIN"/>
    <property type="match status" value="1"/>
</dbReference>
<dbReference type="Pfam" id="PF24883">
    <property type="entry name" value="NPHP3_N"/>
    <property type="match status" value="1"/>
</dbReference>
<dbReference type="InterPro" id="IPR029058">
    <property type="entry name" value="AB_hydrolase_fold"/>
</dbReference>
<evidence type="ECO:0000256" key="1">
    <source>
        <dbReference type="ARBA" id="ARBA00022737"/>
    </source>
</evidence>
<dbReference type="Proteomes" id="UP000554235">
    <property type="component" value="Unassembled WGS sequence"/>
</dbReference>
<accession>A0A8H4L8S2</accession>
<dbReference type="Pfam" id="PF00561">
    <property type="entry name" value="Abhydrolase_1"/>
    <property type="match status" value="1"/>
</dbReference>
<dbReference type="InterPro" id="IPR036322">
    <property type="entry name" value="WD40_repeat_dom_sf"/>
</dbReference>
<dbReference type="PROSITE" id="PS50082">
    <property type="entry name" value="WD_REPEATS_2"/>
    <property type="match status" value="1"/>
</dbReference>
<feature type="domain" description="NACHT" evidence="3">
    <location>
        <begin position="219"/>
        <end position="361"/>
    </location>
</feature>
<gene>
    <name evidence="4" type="ORF">FALBO_9487</name>
</gene>
<organism evidence="4 5">
    <name type="scientific">Fusarium albosuccineum</name>
    <dbReference type="NCBI Taxonomy" id="1237068"/>
    <lineage>
        <taxon>Eukaryota</taxon>
        <taxon>Fungi</taxon>
        <taxon>Dikarya</taxon>
        <taxon>Ascomycota</taxon>
        <taxon>Pezizomycotina</taxon>
        <taxon>Sordariomycetes</taxon>
        <taxon>Hypocreomycetidae</taxon>
        <taxon>Hypocreales</taxon>
        <taxon>Nectriaceae</taxon>
        <taxon>Fusarium</taxon>
        <taxon>Fusarium decemcellulare species complex</taxon>
    </lineage>
</organism>
<dbReference type="SUPFAM" id="SSF53474">
    <property type="entry name" value="alpha/beta-Hydrolases"/>
    <property type="match status" value="1"/>
</dbReference>
<dbReference type="PROSITE" id="PS50837">
    <property type="entry name" value="NACHT"/>
    <property type="match status" value="1"/>
</dbReference>
<sequence length="991" mass="111616">MVATVSLTSGSSQPRTIGLISLIGVPKGILLHGWPGSFLEFLPTLKLLQKKYNSSSLPYHVIVPSLPGYTLSSGPSKTEAWNSDDAAHVINNAITALGFNHADEPFLTVVEKAAIERVEQRFLTPTSGAAVMQSTRPATVGEAKQTKLLQKQVDWQEEQTRAQTDQRVDECLGYLCDLDPRVEKDRIEKTKGGLLEDLYCWVLENRDFKRWRTGEQDARLLWINAEPGKGKTMLMCGIMGQLEKEKSHLVSYFLCQATDPRLNNATAVLRGLLYLLLNKRPSLILPILRKYNKIEARFSKDKATFWEVSRIFKDVLNDPELPSIILAIDALDECTTQCQNLLDFISETSTFLSVRWFVSSRNEPVIREGMMSISKMIEVQLELNQEAVTNAVNTYIYVKVKKLAHDKRYNSKLKEEVEAILKDRAGDTFLWVALVCQQLADVKLLRNTLNKLNQFPQGLQKLYHTMLDSISGSECSEPCEDMLAVMTTAYRPLTLSELRALTESPQEFDDLDVLIASCGSFLTLRDDVVYFVHQSAQQFLERDWLGKTGASLAKHHQVLFSRSLNLLSETLRRDIYDLEGRFGPGVLIDEVPPRDHDPLAACWYSCIHWIDHLCDCTSAEELRSGDLLQDGSKVHTFFQTKYVYWLEALSLLDGVFEGVRAVRKLLGVMDILSRRISGWSICGFRVNRERSFVPSQLACLNNNKAALLSTGSSIIEIWDTAARTQLQTLRGHKAVIYSIAISPTTNQLASTSEDKTIKVWDTPTSMPVCFHTLHGHAEAATTVVFSHDGLQLCSLSSDTAMVWDITTGTSFSRSGQRLAISTDQCEIYDLEEDHGHLEPQKIDIVCDLDAISFSEDDRYIACSEFGTITVWDVNSGNRLLTFISEVNIFYQLQFQQNNSHISTELGMVSLASIDRAKGYEKGLMPAVIFSGYGISTDRAWIMKDGKRLLSLPPDYRPAHEYRITCAVHESTVTIAPRSGDVFRMEFRWDGW</sequence>
<dbReference type="AlphaFoldDB" id="A0A8H4L8S2"/>
<dbReference type="EMBL" id="JAADYS010001323">
    <property type="protein sequence ID" value="KAF4463688.1"/>
    <property type="molecule type" value="Genomic_DNA"/>
</dbReference>
<reference evidence="4 5" key="1">
    <citation type="submission" date="2020-01" db="EMBL/GenBank/DDBJ databases">
        <title>Identification and distribution of gene clusters putatively required for synthesis of sphingolipid metabolism inhibitors in phylogenetically diverse species of the filamentous fungus Fusarium.</title>
        <authorList>
            <person name="Kim H.-S."/>
            <person name="Busman M."/>
            <person name="Brown D.W."/>
            <person name="Divon H."/>
            <person name="Uhlig S."/>
            <person name="Proctor R.H."/>
        </authorList>
    </citation>
    <scope>NUCLEOTIDE SEQUENCE [LARGE SCALE GENOMIC DNA]</scope>
    <source>
        <strain evidence="4 5">NRRL 20459</strain>
    </source>
</reference>
<dbReference type="InterPro" id="IPR027417">
    <property type="entry name" value="P-loop_NTPase"/>
</dbReference>
<dbReference type="InterPro" id="IPR001680">
    <property type="entry name" value="WD40_rpt"/>
</dbReference>
<keyword evidence="1" id="KW-0677">Repeat</keyword>
<name>A0A8H4L8S2_9HYPO</name>
<feature type="repeat" description="WD" evidence="2">
    <location>
        <begin position="729"/>
        <end position="761"/>
    </location>
</feature>
<dbReference type="Pfam" id="PF00400">
    <property type="entry name" value="WD40"/>
    <property type="match status" value="2"/>
</dbReference>
<keyword evidence="2" id="KW-0853">WD repeat</keyword>
<dbReference type="SUPFAM" id="SSF50978">
    <property type="entry name" value="WD40 repeat-like"/>
    <property type="match status" value="1"/>
</dbReference>
<proteinExistence type="predicted"/>
<keyword evidence="5" id="KW-1185">Reference proteome</keyword>
<dbReference type="PANTHER" id="PTHR10039">
    <property type="entry name" value="AMELOGENIN"/>
    <property type="match status" value="1"/>
</dbReference>
<evidence type="ECO:0000313" key="4">
    <source>
        <dbReference type="EMBL" id="KAF4463688.1"/>
    </source>
</evidence>
<evidence type="ECO:0000259" key="3">
    <source>
        <dbReference type="PROSITE" id="PS50837"/>
    </source>
</evidence>
<evidence type="ECO:0000256" key="2">
    <source>
        <dbReference type="PROSITE-ProRule" id="PRU00221"/>
    </source>
</evidence>
<dbReference type="PROSITE" id="PS50294">
    <property type="entry name" value="WD_REPEATS_REGION"/>
    <property type="match status" value="1"/>
</dbReference>
<dbReference type="Gene3D" id="2.130.10.10">
    <property type="entry name" value="YVTN repeat-like/Quinoprotein amine dehydrogenase"/>
    <property type="match status" value="2"/>
</dbReference>
<dbReference type="InterPro" id="IPR007111">
    <property type="entry name" value="NACHT_NTPase"/>
</dbReference>
<dbReference type="InterPro" id="IPR015943">
    <property type="entry name" value="WD40/YVTN_repeat-like_dom_sf"/>
</dbReference>
<dbReference type="Gene3D" id="3.40.50.1820">
    <property type="entry name" value="alpha/beta hydrolase"/>
    <property type="match status" value="1"/>
</dbReference>
<dbReference type="InterPro" id="IPR000073">
    <property type="entry name" value="AB_hydrolase_1"/>
</dbReference>